<dbReference type="EMBL" id="KQ947417">
    <property type="protein sequence ID" value="KUJ15973.1"/>
    <property type="molecule type" value="Genomic_DNA"/>
</dbReference>
<evidence type="ECO:0000313" key="2">
    <source>
        <dbReference type="Proteomes" id="UP000070700"/>
    </source>
</evidence>
<reference evidence="1 2" key="1">
    <citation type="submission" date="2015-10" db="EMBL/GenBank/DDBJ databases">
        <title>Full genome of DAOMC 229536 Phialocephala scopiformis, a fungal endophyte of spruce producing the potent anti-insectan compound rugulosin.</title>
        <authorList>
            <consortium name="DOE Joint Genome Institute"/>
            <person name="Walker A.K."/>
            <person name="Frasz S.L."/>
            <person name="Seifert K.A."/>
            <person name="Miller J.D."/>
            <person name="Mondo S.J."/>
            <person name="Labutti K."/>
            <person name="Lipzen A."/>
            <person name="Dockter R."/>
            <person name="Kennedy M."/>
            <person name="Grigoriev I.V."/>
            <person name="Spatafora J.W."/>
        </authorList>
    </citation>
    <scope>NUCLEOTIDE SEQUENCE [LARGE SCALE GENOMIC DNA]</scope>
    <source>
        <strain evidence="1 2">CBS 120377</strain>
    </source>
</reference>
<dbReference type="KEGG" id="psco:LY89DRAFT_783214"/>
<dbReference type="STRING" id="149040.A0A194X721"/>
<dbReference type="PANTHER" id="PTHR39598">
    <property type="entry name" value="AUSTINOL SYNTHESIS PROTEIN F-RELATED"/>
    <property type="match status" value="1"/>
</dbReference>
<keyword evidence="2" id="KW-1185">Reference proteome</keyword>
<dbReference type="GeneID" id="28832382"/>
<evidence type="ECO:0008006" key="3">
    <source>
        <dbReference type="Google" id="ProtNLM"/>
    </source>
</evidence>
<gene>
    <name evidence="1" type="ORF">LY89DRAFT_783214</name>
</gene>
<protein>
    <recommendedName>
        <fullName evidence="3">SnoaL-like domain-containing protein</fullName>
    </recommendedName>
</protein>
<dbReference type="Gene3D" id="3.10.450.50">
    <property type="match status" value="1"/>
</dbReference>
<dbReference type="Proteomes" id="UP000070700">
    <property type="component" value="Unassembled WGS sequence"/>
</dbReference>
<name>A0A194X721_MOLSC</name>
<sequence length="163" mass="18649">MGSIPPGSAAPSKAALLRKNATAAVESYNSWNIETILAPRHETATHEILPKSLNRPIMNNNTYRSYFSAIMPYFWNFTVTINDLLVDAEQNKVVVWARSTAMTEIGEYANEYMLMFFFDERGEKIVRSLEFVDSKVTGPYMEELGRFIREKKGSDGFERRYGN</sequence>
<dbReference type="SUPFAM" id="SSF54427">
    <property type="entry name" value="NTF2-like"/>
    <property type="match status" value="1"/>
</dbReference>
<accession>A0A194X721</accession>
<dbReference type="InterPro" id="IPR032710">
    <property type="entry name" value="NTF2-like_dom_sf"/>
</dbReference>
<dbReference type="OrthoDB" id="3758478at2759"/>
<dbReference type="PANTHER" id="PTHR39598:SF1">
    <property type="entry name" value="AUSTINOID BIOSYNTHESIS CLUSTERS PROTEIN F-RELATED"/>
    <property type="match status" value="1"/>
</dbReference>
<dbReference type="RefSeq" id="XP_018070328.1">
    <property type="nucleotide sequence ID" value="XM_018222656.1"/>
</dbReference>
<organism evidence="1 2">
    <name type="scientific">Mollisia scopiformis</name>
    <name type="common">Conifer needle endophyte fungus</name>
    <name type="synonym">Phialocephala scopiformis</name>
    <dbReference type="NCBI Taxonomy" id="149040"/>
    <lineage>
        <taxon>Eukaryota</taxon>
        <taxon>Fungi</taxon>
        <taxon>Dikarya</taxon>
        <taxon>Ascomycota</taxon>
        <taxon>Pezizomycotina</taxon>
        <taxon>Leotiomycetes</taxon>
        <taxon>Helotiales</taxon>
        <taxon>Mollisiaceae</taxon>
        <taxon>Mollisia</taxon>
    </lineage>
</organism>
<dbReference type="AlphaFoldDB" id="A0A194X721"/>
<evidence type="ECO:0000313" key="1">
    <source>
        <dbReference type="EMBL" id="KUJ15973.1"/>
    </source>
</evidence>
<proteinExistence type="predicted"/>
<dbReference type="InterPro" id="IPR050977">
    <property type="entry name" value="Fungal_Meroterpenoid_Isomerase"/>
</dbReference>
<dbReference type="InParanoid" id="A0A194X721"/>